<dbReference type="OrthoDB" id="46144at2"/>
<keyword evidence="6" id="KW-1185">Reference proteome</keyword>
<dbReference type="RefSeq" id="WP_073007121.1">
    <property type="nucleotide sequence ID" value="NZ_FQZO01000003.1"/>
</dbReference>
<dbReference type="EMBL" id="FQZO01000003">
    <property type="protein sequence ID" value="SHJ23601.1"/>
    <property type="molecule type" value="Genomic_DNA"/>
</dbReference>
<keyword evidence="1" id="KW-0479">Metal-binding</keyword>
<evidence type="ECO:0000313" key="6">
    <source>
        <dbReference type="Proteomes" id="UP000184080"/>
    </source>
</evidence>
<dbReference type="GO" id="GO:0016818">
    <property type="term" value="F:hydrolase activity, acting on acid anhydrides, in phosphorus-containing anhydrides"/>
    <property type="evidence" value="ECO:0007669"/>
    <property type="project" value="InterPro"/>
</dbReference>
<dbReference type="Proteomes" id="UP000184080">
    <property type="component" value="Unassembled WGS sequence"/>
</dbReference>
<evidence type="ECO:0000256" key="1">
    <source>
        <dbReference type="ARBA" id="ARBA00022723"/>
    </source>
</evidence>
<dbReference type="InterPro" id="IPR017508">
    <property type="entry name" value="HipA_N1"/>
</dbReference>
<dbReference type="Pfam" id="PF08797">
    <property type="entry name" value="HIRAN"/>
    <property type="match status" value="1"/>
</dbReference>
<evidence type="ECO:0000259" key="3">
    <source>
        <dbReference type="Pfam" id="PF08797"/>
    </source>
</evidence>
<evidence type="ECO:0000256" key="2">
    <source>
        <dbReference type="ARBA" id="ARBA00022801"/>
    </source>
</evidence>
<dbReference type="Gene3D" id="3.30.70.2330">
    <property type="match status" value="1"/>
</dbReference>
<dbReference type="Pfam" id="PF13657">
    <property type="entry name" value="Couple_hipA"/>
    <property type="match status" value="1"/>
</dbReference>
<name>A0A1M6HMY5_9CLOT</name>
<gene>
    <name evidence="5" type="ORF">SAMN05444401_2583</name>
</gene>
<feature type="domain" description="HIRAN" evidence="3">
    <location>
        <begin position="132"/>
        <end position="206"/>
    </location>
</feature>
<proteinExistence type="predicted"/>
<evidence type="ECO:0000313" key="5">
    <source>
        <dbReference type="EMBL" id="SHJ23601.1"/>
    </source>
</evidence>
<accession>A0A1M6HMY5</accession>
<reference evidence="5 6" key="1">
    <citation type="submission" date="2016-11" db="EMBL/GenBank/DDBJ databases">
        <authorList>
            <person name="Jaros S."/>
            <person name="Januszkiewicz K."/>
            <person name="Wedrychowicz H."/>
        </authorList>
    </citation>
    <scope>NUCLEOTIDE SEQUENCE [LARGE SCALE GENOMIC DNA]</scope>
    <source>
        <strain evidence="5 6">DSM 21864</strain>
    </source>
</reference>
<dbReference type="InterPro" id="IPR014905">
    <property type="entry name" value="HIRAN"/>
</dbReference>
<sequence length="230" mass="26933">MSRINGRDYIYLVWKCHSTRQRYIVGELSQNGKYEFKYRISDVNKAIQNGFEPLIAFPNINEVYESNDVFPAFSSRLPDKRRRDIREILAKYKLERYDTFELLKKSGGKLPTDSLEFIDPIFLDEANIVREFYIAGVKFHDYCNKKNKTINFELKINENLILEKDPSNEYDEYAIKVKNKENKVIGFIPIFFSKPIGKAIDSKRKITCVVIAKECSNTCAECIKVRLNIL</sequence>
<dbReference type="STRING" id="1121298.SAMN05444401_2583"/>
<protein>
    <submittedName>
        <fullName evidence="5">HipA N-terminal domain-containing protein</fullName>
    </submittedName>
</protein>
<dbReference type="GO" id="GO:0003676">
    <property type="term" value="F:nucleic acid binding"/>
    <property type="evidence" value="ECO:0007669"/>
    <property type="project" value="InterPro"/>
</dbReference>
<feature type="domain" description="HipA N-terminal subdomain 1" evidence="4">
    <location>
        <begin position="24"/>
        <end position="110"/>
    </location>
</feature>
<dbReference type="GO" id="GO:0008270">
    <property type="term" value="F:zinc ion binding"/>
    <property type="evidence" value="ECO:0007669"/>
    <property type="project" value="InterPro"/>
</dbReference>
<keyword evidence="2" id="KW-0378">Hydrolase</keyword>
<evidence type="ECO:0000259" key="4">
    <source>
        <dbReference type="Pfam" id="PF13657"/>
    </source>
</evidence>
<organism evidence="5 6">
    <name type="scientific">Clostridium amylolyticum</name>
    <dbReference type="NCBI Taxonomy" id="1121298"/>
    <lineage>
        <taxon>Bacteria</taxon>
        <taxon>Bacillati</taxon>
        <taxon>Bacillota</taxon>
        <taxon>Clostridia</taxon>
        <taxon>Eubacteriales</taxon>
        <taxon>Clostridiaceae</taxon>
        <taxon>Clostridium</taxon>
    </lineage>
</organism>
<dbReference type="AlphaFoldDB" id="A0A1M6HMY5"/>